<gene>
    <name evidence="2" type="ORF">ULMA_27140</name>
</gene>
<dbReference type="PROSITE" id="PS51257">
    <property type="entry name" value="PROKAR_LIPOPROTEIN"/>
    <property type="match status" value="1"/>
</dbReference>
<evidence type="ECO:0000313" key="2">
    <source>
        <dbReference type="EMBL" id="GER60606.1"/>
    </source>
</evidence>
<keyword evidence="1" id="KW-0732">Signal</keyword>
<sequence>MKNLKTKTIVILLSVFTMISCGNDDDDTPNDGNESGLISIGDCGTFFVDVNLQSLCGVEAANSQGLGTGAACTYIIRQNVSASQELYGVTLWEAASINDAVDFYELLGDDFFPGEMLSPLNGLGDEAIYAEDQENQDFTVLFRLRNINVAVVTDELFFELGCDDPQASLIELANLIIEKAQ</sequence>
<accession>A0A5J4J038</accession>
<comment type="caution">
    <text evidence="2">The sequence shown here is derived from an EMBL/GenBank/DDBJ whole genome shotgun (WGS) entry which is preliminary data.</text>
</comment>
<feature type="chain" id="PRO_5023892208" description="DUF3558 domain-containing protein" evidence="1">
    <location>
        <begin position="23"/>
        <end position="181"/>
    </location>
</feature>
<keyword evidence="3" id="KW-1185">Reference proteome</keyword>
<evidence type="ECO:0008006" key="4">
    <source>
        <dbReference type="Google" id="ProtNLM"/>
    </source>
</evidence>
<evidence type="ECO:0000313" key="3">
    <source>
        <dbReference type="Proteomes" id="UP000326509"/>
    </source>
</evidence>
<organism evidence="2 3">
    <name type="scientific">Patiriisocius marinus</name>
    <dbReference type="NCBI Taxonomy" id="1397112"/>
    <lineage>
        <taxon>Bacteria</taxon>
        <taxon>Pseudomonadati</taxon>
        <taxon>Bacteroidota</taxon>
        <taxon>Flavobacteriia</taxon>
        <taxon>Flavobacteriales</taxon>
        <taxon>Flavobacteriaceae</taxon>
        <taxon>Patiriisocius</taxon>
    </lineage>
</organism>
<protein>
    <recommendedName>
        <fullName evidence="4">DUF3558 domain-containing protein</fullName>
    </recommendedName>
</protein>
<dbReference type="AlphaFoldDB" id="A0A5J4J038"/>
<dbReference type="RefSeq" id="WP_151675039.1">
    <property type="nucleotide sequence ID" value="NZ_BKCG01000009.1"/>
</dbReference>
<reference evidence="2 3" key="1">
    <citation type="submission" date="2019-08" db="EMBL/GenBank/DDBJ databases">
        <title>Draft genome sequence of Ulvibacter marinus type strain NBRC 109484.</title>
        <authorList>
            <person name="Kawano K."/>
            <person name="Ushijima N."/>
            <person name="Kihara M."/>
            <person name="Itoh H."/>
        </authorList>
    </citation>
    <scope>NUCLEOTIDE SEQUENCE [LARGE SCALE GENOMIC DNA]</scope>
    <source>
        <strain evidence="2 3">NBRC 109484</strain>
    </source>
</reference>
<dbReference type="Proteomes" id="UP000326509">
    <property type="component" value="Unassembled WGS sequence"/>
</dbReference>
<feature type="signal peptide" evidence="1">
    <location>
        <begin position="1"/>
        <end position="22"/>
    </location>
</feature>
<proteinExistence type="predicted"/>
<dbReference type="EMBL" id="BKCG01000009">
    <property type="protein sequence ID" value="GER60606.1"/>
    <property type="molecule type" value="Genomic_DNA"/>
</dbReference>
<name>A0A5J4J038_9FLAO</name>
<evidence type="ECO:0000256" key="1">
    <source>
        <dbReference type="SAM" id="SignalP"/>
    </source>
</evidence>